<dbReference type="Gene3D" id="3.40.50.720">
    <property type="entry name" value="NAD(P)-binding Rossmann-like Domain"/>
    <property type="match status" value="1"/>
</dbReference>
<dbReference type="SUPFAM" id="SSF51735">
    <property type="entry name" value="NAD(P)-binding Rossmann-fold domains"/>
    <property type="match status" value="1"/>
</dbReference>
<organism evidence="3 4">
    <name type="scientific">Paenibacillus algorifonticola</name>
    <dbReference type="NCBI Taxonomy" id="684063"/>
    <lineage>
        <taxon>Bacteria</taxon>
        <taxon>Bacillati</taxon>
        <taxon>Bacillota</taxon>
        <taxon>Bacilli</taxon>
        <taxon>Bacillales</taxon>
        <taxon>Paenibacillaceae</taxon>
        <taxon>Paenibacillus</taxon>
    </lineage>
</organism>
<accession>A0A1I2HWE9</accession>
<dbReference type="PANTHER" id="PTHR43000">
    <property type="entry name" value="DTDP-D-GLUCOSE 4,6-DEHYDRATASE-RELATED"/>
    <property type="match status" value="1"/>
</dbReference>
<evidence type="ECO:0000313" key="4">
    <source>
        <dbReference type="Proteomes" id="UP000183410"/>
    </source>
</evidence>
<evidence type="ECO:0000259" key="2">
    <source>
        <dbReference type="Pfam" id="PF01370"/>
    </source>
</evidence>
<sequence length="312" mass="34529">MKIIVTGAAGFIGSHLCEYLLASGEHEVIGVDAFVREELQWIGTKNMDSFLNHPQFKMITTNMLLIDWKKLLKDVDIIYHLAGIPGVRSSWGTDFQSYVESNILATQQLLEACRQASIKKFVFASTSSVYGETMGQVSEDSPLAPLAPYGVSKLTGEHLCRVYSQNVPIVILRFFTVYGPRQRSDMAFHRFIKQLLADDPITLIGDGLQSRDFTYISDCVEAIAAVASAPHVIGETINIGGSERATIIQVIRTLELLTGKKAAIAPSGSMHGEPMHTWANISKARRLLQYEPKISLKTGLAKELAYFSNLYK</sequence>
<dbReference type="PRINTS" id="PR01713">
    <property type="entry name" value="NUCEPIMERASE"/>
</dbReference>
<dbReference type="InterPro" id="IPR036291">
    <property type="entry name" value="NAD(P)-bd_dom_sf"/>
</dbReference>
<dbReference type="InterPro" id="IPR001509">
    <property type="entry name" value="Epimerase_deHydtase"/>
</dbReference>
<protein>
    <submittedName>
        <fullName evidence="3">Nucleoside-diphosphate-sugar epimerase</fullName>
    </submittedName>
</protein>
<dbReference type="RefSeq" id="WP_046233973.1">
    <property type="nucleotide sequence ID" value="NZ_FONN01000026.1"/>
</dbReference>
<dbReference type="AlphaFoldDB" id="A0A1I2HWE9"/>
<name>A0A1I2HWE9_9BACL</name>
<dbReference type="Proteomes" id="UP000183410">
    <property type="component" value="Unassembled WGS sequence"/>
</dbReference>
<evidence type="ECO:0000313" key="3">
    <source>
        <dbReference type="EMBL" id="SFF32691.1"/>
    </source>
</evidence>
<reference evidence="4" key="1">
    <citation type="submission" date="2016-10" db="EMBL/GenBank/DDBJ databases">
        <authorList>
            <person name="Varghese N."/>
            <person name="Submissions S."/>
        </authorList>
    </citation>
    <scope>NUCLEOTIDE SEQUENCE [LARGE SCALE GENOMIC DNA]</scope>
    <source>
        <strain evidence="4">CGMCC 1.10223</strain>
    </source>
</reference>
<proteinExistence type="inferred from homology"/>
<feature type="domain" description="NAD-dependent epimerase/dehydratase" evidence="2">
    <location>
        <begin position="3"/>
        <end position="240"/>
    </location>
</feature>
<comment type="similarity">
    <text evidence="1">Belongs to the NAD(P)-dependent epimerase/dehydratase family.</text>
</comment>
<dbReference type="Pfam" id="PF01370">
    <property type="entry name" value="Epimerase"/>
    <property type="match status" value="1"/>
</dbReference>
<evidence type="ECO:0000256" key="1">
    <source>
        <dbReference type="ARBA" id="ARBA00007637"/>
    </source>
</evidence>
<gene>
    <name evidence="3" type="ORF">SAMN04487969_12639</name>
</gene>
<dbReference type="EMBL" id="FONN01000026">
    <property type="protein sequence ID" value="SFF32691.1"/>
    <property type="molecule type" value="Genomic_DNA"/>
</dbReference>
<dbReference type="OrthoDB" id="9811743at2"/>
<keyword evidence="4" id="KW-1185">Reference proteome</keyword>